<name>A0A2P2KEM1_RHIMU</name>
<sequence length="45" mass="5185">MPRNEEAKNLEPYGRGARLVAFFNFTSKRSVSDFIISQSFLFLIS</sequence>
<evidence type="ECO:0000313" key="1">
    <source>
        <dbReference type="EMBL" id="MBX04186.1"/>
    </source>
</evidence>
<dbReference type="AlphaFoldDB" id="A0A2P2KEM1"/>
<protein>
    <submittedName>
        <fullName evidence="1">Uncharacterized protein</fullName>
    </submittedName>
</protein>
<reference evidence="1" key="1">
    <citation type="submission" date="2018-02" db="EMBL/GenBank/DDBJ databases">
        <title>Rhizophora mucronata_Transcriptome.</title>
        <authorList>
            <person name="Meera S.P."/>
            <person name="Sreeshan A."/>
            <person name="Augustine A."/>
        </authorList>
    </citation>
    <scope>NUCLEOTIDE SEQUENCE</scope>
    <source>
        <tissue evidence="1">Leaf</tissue>
    </source>
</reference>
<organism evidence="1">
    <name type="scientific">Rhizophora mucronata</name>
    <name type="common">Asiatic mangrove</name>
    <dbReference type="NCBI Taxonomy" id="61149"/>
    <lineage>
        <taxon>Eukaryota</taxon>
        <taxon>Viridiplantae</taxon>
        <taxon>Streptophyta</taxon>
        <taxon>Embryophyta</taxon>
        <taxon>Tracheophyta</taxon>
        <taxon>Spermatophyta</taxon>
        <taxon>Magnoliopsida</taxon>
        <taxon>eudicotyledons</taxon>
        <taxon>Gunneridae</taxon>
        <taxon>Pentapetalae</taxon>
        <taxon>rosids</taxon>
        <taxon>fabids</taxon>
        <taxon>Malpighiales</taxon>
        <taxon>Rhizophoraceae</taxon>
        <taxon>Rhizophora</taxon>
    </lineage>
</organism>
<proteinExistence type="predicted"/>
<dbReference type="EMBL" id="GGEC01023702">
    <property type="protein sequence ID" value="MBX04186.1"/>
    <property type="molecule type" value="Transcribed_RNA"/>
</dbReference>
<accession>A0A2P2KEM1</accession>